<name>A0AAV5SEY1_9BILA</name>
<proteinExistence type="predicted"/>
<feature type="compositionally biased region" description="Low complexity" evidence="2">
    <location>
        <begin position="96"/>
        <end position="108"/>
    </location>
</feature>
<gene>
    <name evidence="4" type="ORF">PENTCL1PPCAC_3793</name>
</gene>
<dbReference type="AlphaFoldDB" id="A0AAV5SEY1"/>
<dbReference type="Gene3D" id="2.60.120.620">
    <property type="entry name" value="q2cbj1_9rhob like domain"/>
    <property type="match status" value="1"/>
</dbReference>
<dbReference type="GO" id="GO:0008198">
    <property type="term" value="F:ferrous iron binding"/>
    <property type="evidence" value="ECO:0007669"/>
    <property type="project" value="TreeGrafter"/>
</dbReference>
<reference evidence="4" key="1">
    <citation type="submission" date="2023-10" db="EMBL/GenBank/DDBJ databases">
        <title>Genome assembly of Pristionchus species.</title>
        <authorList>
            <person name="Yoshida K."/>
            <person name="Sommer R.J."/>
        </authorList>
    </citation>
    <scope>NUCLEOTIDE SEQUENCE</scope>
    <source>
        <strain evidence="4">RS0144</strain>
    </source>
</reference>
<evidence type="ECO:0000256" key="2">
    <source>
        <dbReference type="SAM" id="MobiDB-lite"/>
    </source>
</evidence>
<dbReference type="Proteomes" id="UP001432027">
    <property type="component" value="Unassembled WGS sequence"/>
</dbReference>
<evidence type="ECO:0000313" key="4">
    <source>
        <dbReference type="EMBL" id="GMS81618.1"/>
    </source>
</evidence>
<dbReference type="GO" id="GO:0031543">
    <property type="term" value="F:peptidyl-proline dioxygenase activity"/>
    <property type="evidence" value="ECO:0007669"/>
    <property type="project" value="TreeGrafter"/>
</dbReference>
<keyword evidence="1" id="KW-0847">Vitamin C</keyword>
<evidence type="ECO:0000313" key="5">
    <source>
        <dbReference type="Proteomes" id="UP001432027"/>
    </source>
</evidence>
<feature type="domain" description="Prolyl 4-hydroxylase alpha subunit Fe(2+) 2OG dioxygenase" evidence="3">
    <location>
        <begin position="3"/>
        <end position="46"/>
    </location>
</feature>
<accession>A0AAV5SEY1</accession>
<feature type="non-terminal residue" evidence="4">
    <location>
        <position position="115"/>
    </location>
</feature>
<comment type="caution">
    <text evidence="4">The sequence shown here is derived from an EMBL/GenBank/DDBJ whole genome shotgun (WGS) entry which is preliminary data.</text>
</comment>
<keyword evidence="5" id="KW-1185">Reference proteome</keyword>
<dbReference type="GO" id="GO:0031418">
    <property type="term" value="F:L-ascorbic acid binding"/>
    <property type="evidence" value="ECO:0007669"/>
    <property type="project" value="UniProtKB-KW"/>
</dbReference>
<dbReference type="InterPro" id="IPR044862">
    <property type="entry name" value="Pro_4_hyd_alph_FE2OG_OXY"/>
</dbReference>
<dbReference type="PANTHER" id="PTHR12907:SF26">
    <property type="entry name" value="HIF PROLYL HYDROXYLASE, ISOFORM C"/>
    <property type="match status" value="1"/>
</dbReference>
<dbReference type="GO" id="GO:0071456">
    <property type="term" value="P:cellular response to hypoxia"/>
    <property type="evidence" value="ECO:0007669"/>
    <property type="project" value="TreeGrafter"/>
</dbReference>
<feature type="non-terminal residue" evidence="4">
    <location>
        <position position="1"/>
    </location>
</feature>
<evidence type="ECO:0000259" key="3">
    <source>
        <dbReference type="Pfam" id="PF13640"/>
    </source>
</evidence>
<dbReference type="EMBL" id="BTSX01000001">
    <property type="protein sequence ID" value="GMS81618.1"/>
    <property type="molecule type" value="Genomic_DNA"/>
</dbReference>
<organism evidence="4 5">
    <name type="scientific">Pristionchus entomophagus</name>
    <dbReference type="NCBI Taxonomy" id="358040"/>
    <lineage>
        <taxon>Eukaryota</taxon>
        <taxon>Metazoa</taxon>
        <taxon>Ecdysozoa</taxon>
        <taxon>Nematoda</taxon>
        <taxon>Chromadorea</taxon>
        <taxon>Rhabditida</taxon>
        <taxon>Rhabditina</taxon>
        <taxon>Diplogasteromorpha</taxon>
        <taxon>Diplogasteroidea</taxon>
        <taxon>Neodiplogasteridae</taxon>
        <taxon>Pristionchus</taxon>
    </lineage>
</organism>
<dbReference type="Pfam" id="PF13640">
    <property type="entry name" value="2OG-FeII_Oxy_3"/>
    <property type="match status" value="1"/>
</dbReference>
<sequence>LFPETSECAMDIDPQADRLVFFWSDRRNPHVIMPVHRHRFAITIWYMDKTDRRAAFGRKACRRAAACRYSLLRTGGAAGAAAAVASSLQQGRPDPAVAAREATAATGRHATRTRQ</sequence>
<protein>
    <recommendedName>
        <fullName evidence="3">Prolyl 4-hydroxylase alpha subunit Fe(2+) 2OG dioxygenase domain-containing protein</fullName>
    </recommendedName>
</protein>
<evidence type="ECO:0000256" key="1">
    <source>
        <dbReference type="ARBA" id="ARBA00022896"/>
    </source>
</evidence>
<feature type="region of interest" description="Disordered" evidence="2">
    <location>
        <begin position="89"/>
        <end position="115"/>
    </location>
</feature>
<dbReference type="InterPro" id="IPR051559">
    <property type="entry name" value="HIF_prolyl_hydroxylases"/>
</dbReference>
<dbReference type="PANTHER" id="PTHR12907">
    <property type="entry name" value="EGL NINE HOMOLOG-RELATED"/>
    <property type="match status" value="1"/>
</dbReference>